<evidence type="ECO:0000256" key="1">
    <source>
        <dbReference type="SAM" id="Phobius"/>
    </source>
</evidence>
<name>A0A1I2F6F8_9ACTN</name>
<dbReference type="Proteomes" id="UP000199645">
    <property type="component" value="Unassembled WGS sequence"/>
</dbReference>
<evidence type="ECO:0000313" key="3">
    <source>
        <dbReference type="Proteomes" id="UP000199645"/>
    </source>
</evidence>
<dbReference type="STRING" id="35752.SAMN05421541_105113"/>
<keyword evidence="1" id="KW-1133">Transmembrane helix</keyword>
<keyword evidence="1" id="KW-0812">Transmembrane</keyword>
<gene>
    <name evidence="2" type="ORF">SAMN05421541_105113</name>
</gene>
<keyword evidence="3" id="KW-1185">Reference proteome</keyword>
<dbReference type="EMBL" id="FONV01000005">
    <property type="protein sequence ID" value="SFF00298.1"/>
    <property type="molecule type" value="Genomic_DNA"/>
</dbReference>
<organism evidence="2 3">
    <name type="scientific">Actinoplanes philippinensis</name>
    <dbReference type="NCBI Taxonomy" id="35752"/>
    <lineage>
        <taxon>Bacteria</taxon>
        <taxon>Bacillati</taxon>
        <taxon>Actinomycetota</taxon>
        <taxon>Actinomycetes</taxon>
        <taxon>Micromonosporales</taxon>
        <taxon>Micromonosporaceae</taxon>
        <taxon>Actinoplanes</taxon>
    </lineage>
</organism>
<evidence type="ECO:0000313" key="2">
    <source>
        <dbReference type="EMBL" id="SFF00298.1"/>
    </source>
</evidence>
<feature type="transmembrane region" description="Helical" evidence="1">
    <location>
        <begin position="6"/>
        <end position="25"/>
    </location>
</feature>
<keyword evidence="1" id="KW-0472">Membrane</keyword>
<reference evidence="2 3" key="1">
    <citation type="submission" date="2016-10" db="EMBL/GenBank/DDBJ databases">
        <authorList>
            <person name="de Groot N.N."/>
        </authorList>
    </citation>
    <scope>NUCLEOTIDE SEQUENCE [LARGE SCALE GENOMIC DNA]</scope>
    <source>
        <strain evidence="2 3">DSM 43019</strain>
    </source>
</reference>
<protein>
    <recommendedName>
        <fullName evidence="4">LemA protein</fullName>
    </recommendedName>
</protein>
<dbReference type="RefSeq" id="WP_093613971.1">
    <property type="nucleotide sequence ID" value="NZ_BOMT01000035.1"/>
</dbReference>
<accession>A0A1I2F6F8</accession>
<sequence length="186" mass="20558">MPGMWWVVGVVVLAAIFSAYLGWTAQRVERLHTRAQSAERALDAHLMRRAAAAAVVAEQAETVELYAAARLALDAEPGDRESAENDLTRQLQAVPLDPADPAVRTLIATSRRVVLARQVHTDLVRDALSARRRVFVRLLRLDRRYTRPEYFDIVEPVLPDLPPLPAVLTVPTPAPPAEPPLPAQAR</sequence>
<proteinExistence type="predicted"/>
<evidence type="ECO:0008006" key="4">
    <source>
        <dbReference type="Google" id="ProtNLM"/>
    </source>
</evidence>
<dbReference type="AlphaFoldDB" id="A0A1I2F6F8"/>
<dbReference type="OrthoDB" id="5191575at2"/>